<evidence type="ECO:0000313" key="3">
    <source>
        <dbReference type="Proteomes" id="UP001157017"/>
    </source>
</evidence>
<feature type="compositionally biased region" description="Basic and acidic residues" evidence="1">
    <location>
        <begin position="101"/>
        <end position="110"/>
    </location>
</feature>
<reference evidence="3" key="1">
    <citation type="journal article" date="2019" name="Int. J. Syst. Evol. Microbiol.">
        <title>The Global Catalogue of Microorganisms (GCM) 10K type strain sequencing project: providing services to taxonomists for standard genome sequencing and annotation.</title>
        <authorList>
            <consortium name="The Broad Institute Genomics Platform"/>
            <consortium name="The Broad Institute Genome Sequencing Center for Infectious Disease"/>
            <person name="Wu L."/>
            <person name="Ma J."/>
        </authorList>
    </citation>
    <scope>NUCLEOTIDE SEQUENCE [LARGE SCALE GENOMIC DNA]</scope>
    <source>
        <strain evidence="3">NBRC 108730</strain>
    </source>
</reference>
<feature type="compositionally biased region" description="Basic and acidic residues" evidence="1">
    <location>
        <begin position="42"/>
        <end position="59"/>
    </location>
</feature>
<feature type="compositionally biased region" description="Basic and acidic residues" evidence="1">
    <location>
        <begin position="135"/>
        <end position="148"/>
    </location>
</feature>
<dbReference type="EMBL" id="BSUZ01000001">
    <property type="protein sequence ID" value="GMA87674.1"/>
    <property type="molecule type" value="Genomic_DNA"/>
</dbReference>
<keyword evidence="3" id="KW-1185">Reference proteome</keyword>
<protein>
    <submittedName>
        <fullName evidence="2">Uncharacterized protein</fullName>
    </submittedName>
</protein>
<accession>A0ABQ6JIK9</accession>
<name>A0ABQ6JIK9_9ACTN</name>
<feature type="compositionally biased region" description="Gly residues" evidence="1">
    <location>
        <begin position="67"/>
        <end position="81"/>
    </location>
</feature>
<sequence>MGSAPVAATSSATDAGLRFSRWLARRSSSKARLGRELPAGGEHPDGHPDPPVRVERPVEVRGPASGQVGGEGEHGQCGGGARPADGLRRQAPRARQGQRADVARRLEPQRQRRGHRRVLAQPGPRERGLVGPPAADRRTAQHVEHRAAAEAQAQPVEGHGELVGAGHDARPTGAARQHQAGVLDAWYGAAGGVHDGLVHLAAGGGLAEIRAEHALRERLGGRREPGRVSGLFGLVEHAPLRRVDPARRS</sequence>
<gene>
    <name evidence="2" type="ORF">GCM10025868_29240</name>
</gene>
<comment type="caution">
    <text evidence="2">The sequence shown here is derived from an EMBL/GenBank/DDBJ whole genome shotgun (WGS) entry which is preliminary data.</text>
</comment>
<evidence type="ECO:0000256" key="1">
    <source>
        <dbReference type="SAM" id="MobiDB-lite"/>
    </source>
</evidence>
<evidence type="ECO:0000313" key="2">
    <source>
        <dbReference type="EMBL" id="GMA87674.1"/>
    </source>
</evidence>
<organism evidence="2 3">
    <name type="scientific">Angustibacter aerolatus</name>
    <dbReference type="NCBI Taxonomy" id="1162965"/>
    <lineage>
        <taxon>Bacteria</taxon>
        <taxon>Bacillati</taxon>
        <taxon>Actinomycetota</taxon>
        <taxon>Actinomycetes</taxon>
        <taxon>Kineosporiales</taxon>
        <taxon>Kineosporiaceae</taxon>
    </lineage>
</organism>
<proteinExistence type="predicted"/>
<dbReference type="Proteomes" id="UP001157017">
    <property type="component" value="Unassembled WGS sequence"/>
</dbReference>
<feature type="region of interest" description="Disordered" evidence="1">
    <location>
        <begin position="26"/>
        <end position="173"/>
    </location>
</feature>